<evidence type="ECO:0000259" key="2">
    <source>
        <dbReference type="Pfam" id="PF00567"/>
    </source>
</evidence>
<proteinExistence type="predicted"/>
<gene>
    <name evidence="3" type="ORF">Fcan01_04084</name>
</gene>
<dbReference type="AlphaFoldDB" id="A0A226ESX6"/>
<dbReference type="Proteomes" id="UP000198287">
    <property type="component" value="Unassembled WGS sequence"/>
</dbReference>
<dbReference type="EMBL" id="LNIX01000002">
    <property type="protein sequence ID" value="OXA60723.1"/>
    <property type="molecule type" value="Genomic_DNA"/>
</dbReference>
<evidence type="ECO:0000313" key="3">
    <source>
        <dbReference type="EMBL" id="OXA60723.1"/>
    </source>
</evidence>
<evidence type="ECO:0000313" key="4">
    <source>
        <dbReference type="Proteomes" id="UP000198287"/>
    </source>
</evidence>
<dbReference type="SUPFAM" id="SSF63748">
    <property type="entry name" value="Tudor/PWWP/MBT"/>
    <property type="match status" value="1"/>
</dbReference>
<comment type="caution">
    <text evidence="3">The sequence shown here is derived from an EMBL/GenBank/DDBJ whole genome shotgun (WGS) entry which is preliminary data.</text>
</comment>
<feature type="region of interest" description="Disordered" evidence="1">
    <location>
        <begin position="1"/>
        <end position="24"/>
    </location>
</feature>
<sequence length="828" mass="94908">MDDTGGQPSPQPHPLPAPAAAGVGLEREPDQVEYCICRKLDLIEDQERKYNKSNRRDKHSPESAPFDQLIYMGMLNFNHRLKKAQRADAIRAAYFKGTRPKIKTEITEEDVGLEILQKFGELDDESPKFDPLFISFEDTMQEELVTFEAAEREALISGNYSLSGFETVEQVRKEMDQWVIENKVNVEMYTNFDPRSNQSKAEWFDLPRPMEKWGQSYLESKVTSLIGLNLQTKPVTTVEEKEDNNVQSTDSTPAFEPDLVPPERDLLAESLLVLDNPNCDPQRKEKLISVNLAVFDPKYWNFPKNVSNWNEVPNGEEYFTPLKLCYTLNKLIHRCPMGISSNALNDLFFRKNGYHVRFNIGQRITSDDFDIDDYTEHYIQFFVSLTDIFHVARPVGGVGKTLLFPAAYKGLIASRRIFDAKLTHFILMTVILNDTGFVNVEELPSLIWSYFGVHINPFALGYSSTFSFVKDYLSSLSSYVTFAEYFHKQDNDPVTYEPKTFLILTYFPNATQNFEAYRTQTEDPGMAELEKSRIKNLTLVEKHQAQMIGLKPIMRMVEEIEFSSDFIDHHGLHYCRCSYAISPSSFYVVLHKDFENLRYVTRKLENPAAYSSELPFNFLEEITIGSLVLAKVKPEENVWCRVVVISLPCVNENNPESGIGVKVRQLDYGGLFWVKLGQISPLPRELGEPIRALAVHCNLQFHDKILIKKESTASWTDKEREMFIEMICGQNMKVRLGVPTIHKIMTPVGKQMTDVTDPYGIPCATYPARGNLHLPFPDVRLLPVTKAVVLKTKQPTDDWLNSTKEFKTSKVVISDLAVEFETWYKSTK</sequence>
<reference evidence="3 4" key="1">
    <citation type="submission" date="2015-12" db="EMBL/GenBank/DDBJ databases">
        <title>The genome of Folsomia candida.</title>
        <authorList>
            <person name="Faddeeva A."/>
            <person name="Derks M.F."/>
            <person name="Anvar Y."/>
            <person name="Smit S."/>
            <person name="Van Straalen N."/>
            <person name="Roelofs D."/>
        </authorList>
    </citation>
    <scope>NUCLEOTIDE SEQUENCE [LARGE SCALE GENOMIC DNA]</scope>
    <source>
        <strain evidence="3 4">VU population</strain>
        <tissue evidence="3">Whole body</tissue>
    </source>
</reference>
<dbReference type="InterPro" id="IPR002999">
    <property type="entry name" value="Tudor"/>
</dbReference>
<feature type="domain" description="Tudor" evidence="2">
    <location>
        <begin position="575"/>
        <end position="700"/>
    </location>
</feature>
<organism evidence="3 4">
    <name type="scientific">Folsomia candida</name>
    <name type="common">Springtail</name>
    <dbReference type="NCBI Taxonomy" id="158441"/>
    <lineage>
        <taxon>Eukaryota</taxon>
        <taxon>Metazoa</taxon>
        <taxon>Ecdysozoa</taxon>
        <taxon>Arthropoda</taxon>
        <taxon>Hexapoda</taxon>
        <taxon>Collembola</taxon>
        <taxon>Entomobryomorpha</taxon>
        <taxon>Isotomoidea</taxon>
        <taxon>Isotomidae</taxon>
        <taxon>Proisotominae</taxon>
        <taxon>Folsomia</taxon>
    </lineage>
</organism>
<accession>A0A226ESX6</accession>
<keyword evidence="4" id="KW-1185">Reference proteome</keyword>
<name>A0A226ESX6_FOLCA</name>
<dbReference type="Gene3D" id="2.30.30.140">
    <property type="match status" value="1"/>
</dbReference>
<protein>
    <recommendedName>
        <fullName evidence="2">Tudor domain-containing protein</fullName>
    </recommendedName>
</protein>
<evidence type="ECO:0000256" key="1">
    <source>
        <dbReference type="SAM" id="MobiDB-lite"/>
    </source>
</evidence>
<dbReference type="Pfam" id="PF00567">
    <property type="entry name" value="TUDOR"/>
    <property type="match status" value="1"/>
</dbReference>